<proteinExistence type="predicted"/>
<dbReference type="AlphaFoldDB" id="A0A174JCN2"/>
<evidence type="ECO:0000313" key="2">
    <source>
        <dbReference type="Proteomes" id="UP000095746"/>
    </source>
</evidence>
<reference evidence="1 2" key="1">
    <citation type="submission" date="2015-09" db="EMBL/GenBank/DDBJ databases">
        <authorList>
            <consortium name="Pathogen Informatics"/>
        </authorList>
    </citation>
    <scope>NUCLEOTIDE SEQUENCE [LARGE SCALE GENOMIC DNA]</scope>
    <source>
        <strain evidence="1 2">2789STDY5608854</strain>
    </source>
</reference>
<sequence>MLGDDIADEHLAPGSGHGGHISARLNLVRDNGVAAAGQALHPADLDHVGARAHDLRPHGVEEVGQIHDVGLLGGVLNDSQAVGQHGRQHDVHGGAHRDDVQIDLGAAHAAVFGLGMDVAAPHIHVGPHGHKALDVLVNGPSAEVTATRRGHLGGAEPAQQRPNEVIRGADFPRQLLRHTGVADVGAVHVHRGAVDGAHIGAQLLQNIQNQCHVADLGNVLNAAYPVHQQGGGDYGDGGILRAADVNFSKKRLSAVDHIFCQSYNPLFLPPQPFPA</sequence>
<accession>A0A174JCN2</accession>
<protein>
    <submittedName>
        <fullName evidence="1">Uncharacterized protein</fullName>
    </submittedName>
</protein>
<evidence type="ECO:0000313" key="1">
    <source>
        <dbReference type="EMBL" id="CUO95657.1"/>
    </source>
</evidence>
<name>A0A174JCN2_FLAPL</name>
<gene>
    <name evidence="1" type="ORF">ERS852411_02446</name>
</gene>
<dbReference type="EMBL" id="CYZT01000217">
    <property type="protein sequence ID" value="CUO95657.1"/>
    <property type="molecule type" value="Genomic_DNA"/>
</dbReference>
<organism evidence="1 2">
    <name type="scientific">Flavonifractor plautii</name>
    <name type="common">Fusobacterium plautii</name>
    <dbReference type="NCBI Taxonomy" id="292800"/>
    <lineage>
        <taxon>Bacteria</taxon>
        <taxon>Bacillati</taxon>
        <taxon>Bacillota</taxon>
        <taxon>Clostridia</taxon>
        <taxon>Eubacteriales</taxon>
        <taxon>Oscillospiraceae</taxon>
        <taxon>Flavonifractor</taxon>
    </lineage>
</organism>
<dbReference type="Proteomes" id="UP000095746">
    <property type="component" value="Unassembled WGS sequence"/>
</dbReference>